<comment type="caution">
    <text evidence="3">The sequence shown here is derived from an EMBL/GenBank/DDBJ whole genome shotgun (WGS) entry which is preliminary data.</text>
</comment>
<dbReference type="Proteomes" id="UP001175211">
    <property type="component" value="Unassembled WGS sequence"/>
</dbReference>
<keyword evidence="4" id="KW-1185">Reference proteome</keyword>
<evidence type="ECO:0008006" key="5">
    <source>
        <dbReference type="Google" id="ProtNLM"/>
    </source>
</evidence>
<dbReference type="RefSeq" id="XP_060323019.1">
    <property type="nucleotide sequence ID" value="XM_060470420.1"/>
</dbReference>
<evidence type="ECO:0000256" key="1">
    <source>
        <dbReference type="SAM" id="MobiDB-lite"/>
    </source>
</evidence>
<evidence type="ECO:0000256" key="2">
    <source>
        <dbReference type="SAM" id="Phobius"/>
    </source>
</evidence>
<reference evidence="3" key="1">
    <citation type="submission" date="2023-06" db="EMBL/GenBank/DDBJ databases">
        <authorList>
            <consortium name="Lawrence Berkeley National Laboratory"/>
            <person name="Ahrendt S."/>
            <person name="Sahu N."/>
            <person name="Indic B."/>
            <person name="Wong-Bajracharya J."/>
            <person name="Merenyi Z."/>
            <person name="Ke H.-M."/>
            <person name="Monk M."/>
            <person name="Kocsube S."/>
            <person name="Drula E."/>
            <person name="Lipzen A."/>
            <person name="Balint B."/>
            <person name="Henrissat B."/>
            <person name="Andreopoulos B."/>
            <person name="Martin F.M."/>
            <person name="Harder C.B."/>
            <person name="Rigling D."/>
            <person name="Ford K.L."/>
            <person name="Foster G.D."/>
            <person name="Pangilinan J."/>
            <person name="Papanicolaou A."/>
            <person name="Barry K."/>
            <person name="LaButti K."/>
            <person name="Viragh M."/>
            <person name="Koriabine M."/>
            <person name="Yan M."/>
            <person name="Riley R."/>
            <person name="Champramary S."/>
            <person name="Plett K.L."/>
            <person name="Tsai I.J."/>
            <person name="Slot J."/>
            <person name="Sipos G."/>
            <person name="Plett J."/>
            <person name="Nagy L.G."/>
            <person name="Grigoriev I.V."/>
        </authorList>
    </citation>
    <scope>NUCLEOTIDE SEQUENCE</scope>
    <source>
        <strain evidence="3">CCBAS 213</strain>
    </source>
</reference>
<feature type="region of interest" description="Disordered" evidence="1">
    <location>
        <begin position="297"/>
        <end position="316"/>
    </location>
</feature>
<keyword evidence="2" id="KW-1133">Transmembrane helix</keyword>
<evidence type="ECO:0000313" key="4">
    <source>
        <dbReference type="Proteomes" id="UP001175211"/>
    </source>
</evidence>
<name>A0AA39MMC4_ARMTA</name>
<proteinExistence type="predicted"/>
<evidence type="ECO:0000313" key="3">
    <source>
        <dbReference type="EMBL" id="KAK0438710.1"/>
    </source>
</evidence>
<keyword evidence="2" id="KW-0812">Transmembrane</keyword>
<dbReference type="GeneID" id="85353968"/>
<dbReference type="AlphaFoldDB" id="A0AA39MMC4"/>
<sequence>MTSSGTGNRSKGGHIQPNTTYYQKSGDIRRWVEIMRKKHTYVNQLAVIVTLASYCLLLSLCPRFTFHVKQYLSICVVSAIIGQQKHAAFITGNGPNVWAHIWRVWRDMKQVAHETLLTCYIPNVPPLDLPPSLHDSNTTLVPAPCTRWLPALASMLQFEAFNLCSIECRQITHASGGWNTAAAMWGQVTFDWDSRVKKPGPSPGSRMYLLISERGCSRFYQEGQAACSVSLATEEVADALTLGEEQHHQHQSMPVHVPPSSIIQGSNPSIYLPKPNSATHLPPVCSFANADRAKVATRTSVDDAQQVKGDTSRWDT</sequence>
<feature type="region of interest" description="Disordered" evidence="1">
    <location>
        <begin position="1"/>
        <end position="21"/>
    </location>
</feature>
<dbReference type="EMBL" id="JAUEPS010000094">
    <property type="protein sequence ID" value="KAK0438710.1"/>
    <property type="molecule type" value="Genomic_DNA"/>
</dbReference>
<protein>
    <recommendedName>
        <fullName evidence="5">Transmembrane protein</fullName>
    </recommendedName>
</protein>
<accession>A0AA39MMC4</accession>
<keyword evidence="2" id="KW-0472">Membrane</keyword>
<organism evidence="3 4">
    <name type="scientific">Armillaria tabescens</name>
    <name type="common">Ringless honey mushroom</name>
    <name type="synonym">Agaricus tabescens</name>
    <dbReference type="NCBI Taxonomy" id="1929756"/>
    <lineage>
        <taxon>Eukaryota</taxon>
        <taxon>Fungi</taxon>
        <taxon>Dikarya</taxon>
        <taxon>Basidiomycota</taxon>
        <taxon>Agaricomycotina</taxon>
        <taxon>Agaricomycetes</taxon>
        <taxon>Agaricomycetidae</taxon>
        <taxon>Agaricales</taxon>
        <taxon>Marasmiineae</taxon>
        <taxon>Physalacriaceae</taxon>
        <taxon>Desarmillaria</taxon>
    </lineage>
</organism>
<feature type="transmembrane region" description="Helical" evidence="2">
    <location>
        <begin position="40"/>
        <end position="60"/>
    </location>
</feature>
<gene>
    <name evidence="3" type="ORF">EV420DRAFT_1486593</name>
</gene>